<gene>
    <name evidence="1" type="ORF">ACOLOM_LOCUS11319</name>
</gene>
<accession>A0ACA9PTZ6</accession>
<dbReference type="EMBL" id="CAJVPT010040255">
    <property type="protein sequence ID" value="CAG8724985.1"/>
    <property type="molecule type" value="Genomic_DNA"/>
</dbReference>
<feature type="non-terminal residue" evidence="1">
    <location>
        <position position="1"/>
    </location>
</feature>
<comment type="caution">
    <text evidence="1">The sequence shown here is derived from an EMBL/GenBank/DDBJ whole genome shotgun (WGS) entry which is preliminary data.</text>
</comment>
<evidence type="ECO:0000313" key="2">
    <source>
        <dbReference type="Proteomes" id="UP000789525"/>
    </source>
</evidence>
<reference evidence="1" key="1">
    <citation type="submission" date="2021-06" db="EMBL/GenBank/DDBJ databases">
        <authorList>
            <person name="Kallberg Y."/>
            <person name="Tangrot J."/>
            <person name="Rosling A."/>
        </authorList>
    </citation>
    <scope>NUCLEOTIDE SEQUENCE</scope>
    <source>
        <strain evidence="1">CL356</strain>
    </source>
</reference>
<proteinExistence type="predicted"/>
<sequence length="480" mass="51094">YGAIVNEMGLYYLHFLRSKSMTSSGSPNDSPGPIVPRTRLLIKDVPDNHDDDDDIASTPRSSVRMEEVDSLDDEAASNSSNVPTPALNSTQSTTPQMNTTTTGNGSGYPFPDGVNNLPGGAFIPPGDALRMLQWLQQNQIFIPGYHPMDPNANTGTLTTLPNNANMFNPSALTHAFNNVHMNGQDVYDAPRMTSASNNVNQSQWTNPYRQSTVPSHPAMESSIAPTYPNSNQFLNTLLPLASMANEPPPPVNMTEVSRNSDKLDQLSNNVQAMEQGIDSLIEGIGLDPLSAASLRAEQANAALPNNSGVDMHAPSAINSQMNVNLGGQPQMGAGDGGDFTSGMSDFDLDTLLKQLGVAAAASTPPAIPFTDNFHPSTGLGDPYDPNLFNEVNVGSYGPERPIQDSSSTFLNENASTLMPTEPSSEPHSAFNTMEDVRNIRDRGTKRKSEAVSDDGINPTGSSTVPGDTNSGTTTPKAQVK</sequence>
<feature type="non-terminal residue" evidence="1">
    <location>
        <position position="480"/>
    </location>
</feature>
<evidence type="ECO:0000313" key="1">
    <source>
        <dbReference type="EMBL" id="CAG8724985.1"/>
    </source>
</evidence>
<organism evidence="1 2">
    <name type="scientific">Acaulospora colombiana</name>
    <dbReference type="NCBI Taxonomy" id="27376"/>
    <lineage>
        <taxon>Eukaryota</taxon>
        <taxon>Fungi</taxon>
        <taxon>Fungi incertae sedis</taxon>
        <taxon>Mucoromycota</taxon>
        <taxon>Glomeromycotina</taxon>
        <taxon>Glomeromycetes</taxon>
        <taxon>Diversisporales</taxon>
        <taxon>Acaulosporaceae</taxon>
        <taxon>Acaulospora</taxon>
    </lineage>
</organism>
<protein>
    <submittedName>
        <fullName evidence="1">16295_t:CDS:1</fullName>
    </submittedName>
</protein>
<name>A0ACA9PTZ6_9GLOM</name>
<dbReference type="Proteomes" id="UP000789525">
    <property type="component" value="Unassembled WGS sequence"/>
</dbReference>
<keyword evidence="2" id="KW-1185">Reference proteome</keyword>